<dbReference type="CDD" id="cd06454">
    <property type="entry name" value="KBL_like"/>
    <property type="match status" value="1"/>
</dbReference>
<dbReference type="InterPro" id="IPR004839">
    <property type="entry name" value="Aminotransferase_I/II_large"/>
</dbReference>
<dbReference type="InterPro" id="IPR015424">
    <property type="entry name" value="PyrdxlP-dep_Trfase"/>
</dbReference>
<evidence type="ECO:0000256" key="10">
    <source>
        <dbReference type="ARBA" id="ARBA00033381"/>
    </source>
</evidence>
<dbReference type="UniPathway" id="UPA00078"/>
<reference evidence="13" key="1">
    <citation type="submission" date="2018-10" db="EMBL/GenBank/DDBJ databases">
        <authorList>
            <person name="Plewniak F."/>
        </authorList>
    </citation>
    <scope>NUCLEOTIDE SEQUENCE</scope>
</reference>
<keyword evidence="6 13" id="KW-0808">Transferase</keyword>
<dbReference type="PROSITE" id="PS00599">
    <property type="entry name" value="AA_TRANSFER_CLASS_2"/>
    <property type="match status" value="1"/>
</dbReference>
<dbReference type="NCBIfam" id="TIGR00858">
    <property type="entry name" value="bioF"/>
    <property type="match status" value="1"/>
</dbReference>
<dbReference type="PANTHER" id="PTHR13693:SF100">
    <property type="entry name" value="8-AMINO-7-OXONONANOATE SYNTHASE"/>
    <property type="match status" value="1"/>
</dbReference>
<accession>A0A3P3ZRN4</accession>
<dbReference type="Gene3D" id="3.90.1150.10">
    <property type="entry name" value="Aspartate Aminotransferase, domain 1"/>
    <property type="match status" value="1"/>
</dbReference>
<evidence type="ECO:0000256" key="11">
    <source>
        <dbReference type="ARBA" id="ARBA00047715"/>
    </source>
</evidence>
<dbReference type="GO" id="GO:0030170">
    <property type="term" value="F:pyridoxal phosphate binding"/>
    <property type="evidence" value="ECO:0007669"/>
    <property type="project" value="InterPro"/>
</dbReference>
<evidence type="ECO:0000256" key="9">
    <source>
        <dbReference type="ARBA" id="ARBA00032610"/>
    </source>
</evidence>
<dbReference type="GO" id="GO:0008710">
    <property type="term" value="F:8-amino-7-oxononanoate synthase activity"/>
    <property type="evidence" value="ECO:0007669"/>
    <property type="project" value="UniProtKB-EC"/>
</dbReference>
<dbReference type="AlphaFoldDB" id="A0A3P3ZRN4"/>
<organism evidence="13">
    <name type="scientific">mine drainage metagenome</name>
    <dbReference type="NCBI Taxonomy" id="410659"/>
    <lineage>
        <taxon>unclassified sequences</taxon>
        <taxon>metagenomes</taxon>
        <taxon>ecological metagenomes</taxon>
    </lineage>
</organism>
<dbReference type="PANTHER" id="PTHR13693">
    <property type="entry name" value="CLASS II AMINOTRANSFERASE/8-AMINO-7-OXONONANOATE SYNTHASE"/>
    <property type="match status" value="1"/>
</dbReference>
<evidence type="ECO:0000256" key="3">
    <source>
        <dbReference type="ARBA" id="ARBA00010008"/>
    </source>
</evidence>
<dbReference type="InterPro" id="IPR050087">
    <property type="entry name" value="AON_synthase_class-II"/>
</dbReference>
<comment type="similarity">
    <text evidence="3">Belongs to the class-II pyridoxal-phosphate-dependent aminotransferase family. BioF subfamily.</text>
</comment>
<keyword evidence="7" id="KW-0093">Biotin biosynthesis</keyword>
<evidence type="ECO:0000256" key="7">
    <source>
        <dbReference type="ARBA" id="ARBA00022756"/>
    </source>
</evidence>
<sequence length="387" mass="41422">MMNVYASRLQDWQHQGLERPHHPVQGPQGPTLSVDNRTFLAFCSNDYLGLANDPRVCAAAQRGLEQYGVGAGASALVCGYSAAQAELEAWIAHWLGLERVLVFSSGYLTHLGVIPVLVDGATAVFSDALNHASLIDGVRLARPAQLTIYPHGDWEFLERSLRTCAFGQRWILTDGVFSMDGDVAPLRELVRLAEQYEAWVLVDDAHGLGVLGPEGKGSLAALGVSSARVLHMATFGKAVGTAGAFVGGTATLMDWLAQRARTHMFSTALPPLVQAATQVALECVASEEFRRTHLAQLGERLQRGLQALGLGGVPSCTAIHPLILGENSRVMAVSHRLCEEGLWVAAIRPPSVPEGTARLRISLSAAHSVAHIDRLLEGLEKAIGVEA</sequence>
<dbReference type="EC" id="2.3.1.47" evidence="5"/>
<evidence type="ECO:0000256" key="1">
    <source>
        <dbReference type="ARBA" id="ARBA00001933"/>
    </source>
</evidence>
<evidence type="ECO:0000256" key="6">
    <source>
        <dbReference type="ARBA" id="ARBA00022679"/>
    </source>
</evidence>
<name>A0A3P3ZRN4_9ZZZZ</name>
<dbReference type="SUPFAM" id="SSF53383">
    <property type="entry name" value="PLP-dependent transferases"/>
    <property type="match status" value="1"/>
</dbReference>
<dbReference type="GO" id="GO:0009102">
    <property type="term" value="P:biotin biosynthetic process"/>
    <property type="evidence" value="ECO:0007669"/>
    <property type="project" value="UniProtKB-UniPathway"/>
</dbReference>
<dbReference type="HAMAP" id="MF_01693">
    <property type="entry name" value="BioF_aminotrans_2"/>
    <property type="match status" value="1"/>
</dbReference>
<gene>
    <name evidence="13" type="primary">bioF</name>
    <name evidence="13" type="ORF">CARN8_6730013</name>
</gene>
<keyword evidence="13" id="KW-0012">Acyltransferase</keyword>
<proteinExistence type="inferred from homology"/>
<dbReference type="Pfam" id="PF00155">
    <property type="entry name" value="Aminotran_1_2"/>
    <property type="match status" value="1"/>
</dbReference>
<dbReference type="Gene3D" id="3.40.640.10">
    <property type="entry name" value="Type I PLP-dependent aspartate aminotransferase-like (Major domain)"/>
    <property type="match status" value="1"/>
</dbReference>
<evidence type="ECO:0000256" key="5">
    <source>
        <dbReference type="ARBA" id="ARBA00013187"/>
    </source>
</evidence>
<evidence type="ECO:0000256" key="8">
    <source>
        <dbReference type="ARBA" id="ARBA00022898"/>
    </source>
</evidence>
<comment type="cofactor">
    <cofactor evidence="1">
        <name>pyridoxal 5'-phosphate</name>
        <dbReference type="ChEBI" id="CHEBI:597326"/>
    </cofactor>
</comment>
<dbReference type="EMBL" id="UOYP01000638">
    <property type="protein sequence ID" value="VAY89445.1"/>
    <property type="molecule type" value="Genomic_DNA"/>
</dbReference>
<keyword evidence="8" id="KW-0663">Pyridoxal phosphate</keyword>
<protein>
    <recommendedName>
        <fullName evidence="5">8-amino-7-oxononanoate synthase</fullName>
        <ecNumber evidence="5">2.3.1.47</ecNumber>
    </recommendedName>
    <alternativeName>
        <fullName evidence="9">7-keto-8-amino-pelargonic acid synthase</fullName>
    </alternativeName>
    <alternativeName>
        <fullName evidence="10">8-amino-7-ketopelargonate synthase</fullName>
    </alternativeName>
</protein>
<dbReference type="InterPro" id="IPR015421">
    <property type="entry name" value="PyrdxlP-dep_Trfase_major"/>
</dbReference>
<feature type="domain" description="Aminotransferase class I/classII large" evidence="12">
    <location>
        <begin position="39"/>
        <end position="378"/>
    </location>
</feature>
<dbReference type="InterPro" id="IPR022834">
    <property type="entry name" value="AONS_Proteobacteria"/>
</dbReference>
<comment type="pathway">
    <text evidence="2">Cofactor biosynthesis; biotin biosynthesis.</text>
</comment>
<evidence type="ECO:0000313" key="13">
    <source>
        <dbReference type="EMBL" id="VAY89445.1"/>
    </source>
</evidence>
<dbReference type="InterPro" id="IPR001917">
    <property type="entry name" value="Aminotrans_II_pyridoxalP_BS"/>
</dbReference>
<evidence type="ECO:0000256" key="2">
    <source>
        <dbReference type="ARBA" id="ARBA00004746"/>
    </source>
</evidence>
<evidence type="ECO:0000259" key="12">
    <source>
        <dbReference type="Pfam" id="PF00155"/>
    </source>
</evidence>
<comment type="subunit">
    <text evidence="4">Homodimer.</text>
</comment>
<comment type="catalytic activity">
    <reaction evidence="11">
        <text>6-carboxyhexanoyl-[ACP] + L-alanine + H(+) = (8S)-8-amino-7-oxononanoate + holo-[ACP] + CO2</text>
        <dbReference type="Rhea" id="RHEA:42288"/>
        <dbReference type="Rhea" id="RHEA-COMP:9685"/>
        <dbReference type="Rhea" id="RHEA-COMP:9955"/>
        <dbReference type="ChEBI" id="CHEBI:15378"/>
        <dbReference type="ChEBI" id="CHEBI:16526"/>
        <dbReference type="ChEBI" id="CHEBI:57972"/>
        <dbReference type="ChEBI" id="CHEBI:64479"/>
        <dbReference type="ChEBI" id="CHEBI:78846"/>
        <dbReference type="ChEBI" id="CHEBI:149468"/>
        <dbReference type="EC" id="2.3.1.47"/>
    </reaction>
</comment>
<dbReference type="InterPro" id="IPR004723">
    <property type="entry name" value="AONS_Archaea/Proteobacteria"/>
</dbReference>
<evidence type="ECO:0000256" key="4">
    <source>
        <dbReference type="ARBA" id="ARBA00011738"/>
    </source>
</evidence>
<dbReference type="InterPro" id="IPR015422">
    <property type="entry name" value="PyrdxlP-dep_Trfase_small"/>
</dbReference>